<evidence type="ECO:0000313" key="9">
    <source>
        <dbReference type="Proteomes" id="UP000265515"/>
    </source>
</evidence>
<dbReference type="PANTHER" id="PTHR43867">
    <property type="entry name" value="CELLULOSE SYNTHASE CATALYTIC SUBUNIT A [UDP-FORMING]"/>
    <property type="match status" value="1"/>
</dbReference>
<dbReference type="Gramene" id="GBG90685">
    <property type="protein sequence ID" value="GBG90685"/>
    <property type="gene ID" value="CBR_g51129"/>
</dbReference>
<reference evidence="8 9" key="1">
    <citation type="journal article" date="2018" name="Cell">
        <title>The Chara Genome: Secondary Complexity and Implications for Plant Terrestrialization.</title>
        <authorList>
            <person name="Nishiyama T."/>
            <person name="Sakayama H."/>
            <person name="Vries J.D."/>
            <person name="Buschmann H."/>
            <person name="Saint-Marcoux D."/>
            <person name="Ullrich K.K."/>
            <person name="Haas F.B."/>
            <person name="Vanderstraeten L."/>
            <person name="Becker D."/>
            <person name="Lang D."/>
            <person name="Vosolsobe S."/>
            <person name="Rombauts S."/>
            <person name="Wilhelmsson P.K.I."/>
            <person name="Janitza P."/>
            <person name="Kern R."/>
            <person name="Heyl A."/>
            <person name="Rumpler F."/>
            <person name="Villalobos L.I.A.C."/>
            <person name="Clay J.M."/>
            <person name="Skokan R."/>
            <person name="Toyoda A."/>
            <person name="Suzuki Y."/>
            <person name="Kagoshima H."/>
            <person name="Schijlen E."/>
            <person name="Tajeshwar N."/>
            <person name="Catarino B."/>
            <person name="Hetherington A.J."/>
            <person name="Saltykova A."/>
            <person name="Bonnot C."/>
            <person name="Breuninger H."/>
            <person name="Symeonidi A."/>
            <person name="Radhakrishnan G.V."/>
            <person name="Van Nieuwerburgh F."/>
            <person name="Deforce D."/>
            <person name="Chang C."/>
            <person name="Karol K.G."/>
            <person name="Hedrich R."/>
            <person name="Ulvskov P."/>
            <person name="Glockner G."/>
            <person name="Delwiche C.F."/>
            <person name="Petrasek J."/>
            <person name="Van de Peer Y."/>
            <person name="Friml J."/>
            <person name="Beilby M."/>
            <person name="Dolan L."/>
            <person name="Kohara Y."/>
            <person name="Sugano S."/>
            <person name="Fujiyama A."/>
            <person name="Delaux P.-M."/>
            <person name="Quint M."/>
            <person name="TheiBen G."/>
            <person name="Hagemann M."/>
            <person name="Harholt J."/>
            <person name="Dunand C."/>
            <person name="Zachgo S."/>
            <person name="Langdale J."/>
            <person name="Maumus F."/>
            <person name="Straeten D.V.D."/>
            <person name="Gould S.B."/>
            <person name="Rensing S.A."/>
        </authorList>
    </citation>
    <scope>NUCLEOTIDE SEQUENCE [LARGE SCALE GENOMIC DNA]</scope>
    <source>
        <strain evidence="8 9">S276</strain>
    </source>
</reference>
<dbReference type="OrthoDB" id="72851at2759"/>
<sequence length="728" mass="82686">MWKLWKLAGHGFNHVEPGWPCKPGTEGGGGGLADVTIPILQPYAHEETGESGEDGVVPTGPRTTLGDYQDWLLVGICFCLSLLASSVYVGWKLSVFARLWRSATTYSLFFLAIELLLYLSQLSWAAEFSRPPASRKRLRLGSNGPFPRVAILTTCCNEEFDVVQDTVLCALRQDYPQDRYGVWVLDDGKDDELKAWIETLAKETGRQVGYIRRPKQKGVPHHFKAGNLNYAVSQLQDEFIAVLDADMIVSSDFLSGMLPHFFSSPKIAFVQAPQAYYNISRGDPLNGSNIYFYDVCLPQRDAFRVAQCVGTGVIFRRSSLSAVGLFVTGAVTEDIGTSLQLHSQGWESVYVNERFQMGLTPWTFDRYAKQQFRWCMGELQVIWQRGLIWAKGDAFSLSRRLIYFQAGLHSFLAFSTLGLIVLAQVLCIFQPWLLPLEADQQDYRNLVLFITPHLVFGRLGSHAIHLRVPGFMSRQQVRIRGEQAWYWMAPYKCLSVLRAYIPWVSKTFEATGSKSTDDYTGPFALVFAILKSCQLIGFHLLYVVIALAGIGWRITLTDLNSCHDLMSSTLVILWMLFNAQQMCPPILFQLFPPAFPVETDRRSLLRYDEHGVPVYEHERGMPPTDWRVIGLEILPTVQAVVWMYLFWIAFHPDYKPGYCQGDFFQHKKEGGKRGTRGQRSIRIGGRDQTVLGGRDRMVEQEIEIYRYTDWRKGRGQGCREEERRSGAG</sequence>
<organism evidence="8 9">
    <name type="scientific">Chara braunii</name>
    <name type="common">Braun's stonewort</name>
    <dbReference type="NCBI Taxonomy" id="69332"/>
    <lineage>
        <taxon>Eukaryota</taxon>
        <taxon>Viridiplantae</taxon>
        <taxon>Streptophyta</taxon>
        <taxon>Charophyceae</taxon>
        <taxon>Charales</taxon>
        <taxon>Characeae</taxon>
        <taxon>Chara</taxon>
    </lineage>
</organism>
<accession>A0A388M850</accession>
<dbReference type="Gene3D" id="3.90.550.10">
    <property type="entry name" value="Spore Coat Polysaccharide Biosynthesis Protein SpsA, Chain A"/>
    <property type="match status" value="1"/>
</dbReference>
<evidence type="ECO:0000256" key="6">
    <source>
        <dbReference type="ARBA" id="ARBA00023136"/>
    </source>
</evidence>
<evidence type="ECO:0000256" key="3">
    <source>
        <dbReference type="ARBA" id="ARBA00022679"/>
    </source>
</evidence>
<dbReference type="Proteomes" id="UP000265515">
    <property type="component" value="Unassembled WGS sequence"/>
</dbReference>
<name>A0A388M850_CHABU</name>
<dbReference type="PANTHER" id="PTHR43867:SF2">
    <property type="entry name" value="CELLULOSE SYNTHASE CATALYTIC SUBUNIT A [UDP-FORMING]"/>
    <property type="match status" value="1"/>
</dbReference>
<evidence type="ECO:0000313" key="8">
    <source>
        <dbReference type="EMBL" id="GBG90685.1"/>
    </source>
</evidence>
<dbReference type="AlphaFoldDB" id="A0A388M850"/>
<evidence type="ECO:0000256" key="4">
    <source>
        <dbReference type="ARBA" id="ARBA00022692"/>
    </source>
</evidence>
<gene>
    <name evidence="8" type="ORF">CBR_g51129</name>
</gene>
<protein>
    <recommendedName>
        <fullName evidence="10">Glycosyltransferase 2-like domain-containing protein</fullName>
    </recommendedName>
</protein>
<dbReference type="STRING" id="69332.A0A388M850"/>
<keyword evidence="3" id="KW-0808">Transferase</keyword>
<dbReference type="OMA" id="YHARIKI"/>
<dbReference type="GO" id="GO:0016757">
    <property type="term" value="F:glycosyltransferase activity"/>
    <property type="evidence" value="ECO:0007669"/>
    <property type="project" value="UniProtKB-KW"/>
</dbReference>
<keyword evidence="2" id="KW-0328">Glycosyltransferase</keyword>
<dbReference type="InterPro" id="IPR050321">
    <property type="entry name" value="Glycosyltr_2/OpgH_subfam"/>
</dbReference>
<feature type="transmembrane region" description="Helical" evidence="7">
    <location>
        <begin position="71"/>
        <end position="91"/>
    </location>
</feature>
<keyword evidence="9" id="KW-1185">Reference proteome</keyword>
<feature type="transmembrane region" description="Helical" evidence="7">
    <location>
        <begin position="408"/>
        <end position="434"/>
    </location>
</feature>
<feature type="transmembrane region" description="Helical" evidence="7">
    <location>
        <begin position="628"/>
        <end position="650"/>
    </location>
</feature>
<dbReference type="GO" id="GO:0016020">
    <property type="term" value="C:membrane"/>
    <property type="evidence" value="ECO:0007669"/>
    <property type="project" value="UniProtKB-SubCell"/>
</dbReference>
<evidence type="ECO:0008006" key="10">
    <source>
        <dbReference type="Google" id="ProtNLM"/>
    </source>
</evidence>
<comment type="subcellular location">
    <subcellularLocation>
        <location evidence="1">Membrane</location>
        <topology evidence="1">Multi-pass membrane protein</topology>
    </subcellularLocation>
</comment>
<dbReference type="CDD" id="cd06421">
    <property type="entry name" value="CESA_CelA_like"/>
    <property type="match status" value="1"/>
</dbReference>
<feature type="transmembrane region" description="Helical" evidence="7">
    <location>
        <begin position="103"/>
        <end position="126"/>
    </location>
</feature>
<keyword evidence="6 7" id="KW-0472">Membrane</keyword>
<evidence type="ECO:0000256" key="1">
    <source>
        <dbReference type="ARBA" id="ARBA00004141"/>
    </source>
</evidence>
<evidence type="ECO:0000256" key="7">
    <source>
        <dbReference type="SAM" id="Phobius"/>
    </source>
</evidence>
<comment type="caution">
    <text evidence="8">The sequence shown here is derived from an EMBL/GenBank/DDBJ whole genome shotgun (WGS) entry which is preliminary data.</text>
</comment>
<evidence type="ECO:0000256" key="5">
    <source>
        <dbReference type="ARBA" id="ARBA00022989"/>
    </source>
</evidence>
<dbReference type="InterPro" id="IPR029044">
    <property type="entry name" value="Nucleotide-diphossugar_trans"/>
</dbReference>
<keyword evidence="4 7" id="KW-0812">Transmembrane</keyword>
<dbReference type="Pfam" id="PF13641">
    <property type="entry name" value="Glyco_tranf_2_3"/>
    <property type="match status" value="1"/>
</dbReference>
<evidence type="ECO:0000256" key="2">
    <source>
        <dbReference type="ARBA" id="ARBA00022676"/>
    </source>
</evidence>
<keyword evidence="5 7" id="KW-1133">Transmembrane helix</keyword>
<dbReference type="SUPFAM" id="SSF53448">
    <property type="entry name" value="Nucleotide-diphospho-sugar transferases"/>
    <property type="match status" value="1"/>
</dbReference>
<feature type="transmembrane region" description="Helical" evidence="7">
    <location>
        <begin position="523"/>
        <end position="550"/>
    </location>
</feature>
<proteinExistence type="predicted"/>
<dbReference type="EMBL" id="BFEA01000832">
    <property type="protein sequence ID" value="GBG90685.1"/>
    <property type="molecule type" value="Genomic_DNA"/>
</dbReference>